<accession>A0A1W9I4F3</accession>
<gene>
    <name evidence="2" type="ORF">A4S15_04410</name>
</gene>
<feature type="domain" description="Methyltransferase FkbM" evidence="1">
    <location>
        <begin position="26"/>
        <end position="166"/>
    </location>
</feature>
<sequence length="303" mass="32681">MSYAQRLEDTHLDLIFADQATGFYIDVGGGHPVADNVSLHFYAKGWRGLVIEPQARLAAIHRALRPRDIVIEGLVGREQGEALFHQVARFHGFSTTISTHAAAAAELGANVEASHKPVTTLAKLCEDHDITMIDFLKVDVEGAEADVLAGADLARFRPRVIIVEAVAPGTMAPSHESFEPIILPHNYVLAFEDGLNRFYVRAEERGLAARFPAQPLAWDSVDHLYDHGRAAENKGHVDHALALALSRGFLASLPELSLDEVRAVAAEGAGSSANPASSLDDDSLRLALGRICAAYDGGHLMDD</sequence>
<dbReference type="Proteomes" id="UP000192872">
    <property type="component" value="Unassembled WGS sequence"/>
</dbReference>
<evidence type="ECO:0000259" key="1">
    <source>
        <dbReference type="Pfam" id="PF05050"/>
    </source>
</evidence>
<dbReference type="InterPro" id="IPR029063">
    <property type="entry name" value="SAM-dependent_MTases_sf"/>
</dbReference>
<dbReference type="Gene3D" id="3.40.50.150">
    <property type="entry name" value="Vaccinia Virus protein VP39"/>
    <property type="match status" value="1"/>
</dbReference>
<proteinExistence type="predicted"/>
<reference evidence="2 3" key="1">
    <citation type="journal article" date="2017" name="Water Res.">
        <title>Comammox in drinking water systems.</title>
        <authorList>
            <person name="Wang Y."/>
            <person name="Ma L."/>
            <person name="Mao Y."/>
            <person name="Jiang X."/>
            <person name="Xia Y."/>
            <person name="Yu K."/>
            <person name="Li B."/>
            <person name="Zhang T."/>
        </authorList>
    </citation>
    <scope>NUCLEOTIDE SEQUENCE [LARGE SCALE GENOMIC DNA]</scope>
    <source>
        <strain evidence="2">SG_bin8</strain>
    </source>
</reference>
<dbReference type="AlphaFoldDB" id="A0A1W9I4F3"/>
<dbReference type="STRING" id="1827387.A4S15_04410"/>
<comment type="caution">
    <text evidence="2">The sequence shown here is derived from an EMBL/GenBank/DDBJ whole genome shotgun (WGS) entry which is preliminary data.</text>
</comment>
<dbReference type="InterPro" id="IPR006342">
    <property type="entry name" value="FkbM_mtfrase"/>
</dbReference>
<dbReference type="NCBIfam" id="TIGR01444">
    <property type="entry name" value="fkbM_fam"/>
    <property type="match status" value="1"/>
</dbReference>
<dbReference type="SUPFAM" id="SSF53335">
    <property type="entry name" value="S-adenosyl-L-methionine-dependent methyltransferases"/>
    <property type="match status" value="1"/>
</dbReference>
<protein>
    <recommendedName>
        <fullName evidence="1">Methyltransferase FkbM domain-containing protein</fullName>
    </recommendedName>
</protein>
<dbReference type="EMBL" id="LWDL01000003">
    <property type="protein sequence ID" value="OQW54460.1"/>
    <property type="molecule type" value="Genomic_DNA"/>
</dbReference>
<dbReference type="Pfam" id="PF05050">
    <property type="entry name" value="Methyltransf_21"/>
    <property type="match status" value="1"/>
</dbReference>
<evidence type="ECO:0000313" key="3">
    <source>
        <dbReference type="Proteomes" id="UP000192872"/>
    </source>
</evidence>
<evidence type="ECO:0000313" key="2">
    <source>
        <dbReference type="EMBL" id="OQW54460.1"/>
    </source>
</evidence>
<name>A0A1W9I4F3_9HYPH</name>
<organism evidence="2 3">
    <name type="scientific">Candidatus Raskinella chloraquaticus</name>
    <dbReference type="NCBI Taxonomy" id="1951219"/>
    <lineage>
        <taxon>Bacteria</taxon>
        <taxon>Pseudomonadati</taxon>
        <taxon>Pseudomonadota</taxon>
        <taxon>Alphaproteobacteria</taxon>
        <taxon>Hyphomicrobiales</taxon>
        <taxon>Phreatobacteraceae</taxon>
        <taxon>Candidatus Raskinella</taxon>
    </lineage>
</organism>